<proteinExistence type="predicted"/>
<dbReference type="Proteomes" id="UP000003009">
    <property type="component" value="Unassembled WGS sequence"/>
</dbReference>
<evidence type="ECO:0000313" key="2">
    <source>
        <dbReference type="Proteomes" id="UP000003009"/>
    </source>
</evidence>
<gene>
    <name evidence="1" type="ORF">GCWU000324_00234</name>
</gene>
<comment type="caution">
    <text evidence="1">The sequence shown here is derived from an EMBL/GenBank/DDBJ whole genome shotgun (WGS) entry which is preliminary data.</text>
</comment>
<dbReference type="EMBL" id="ACJW02000002">
    <property type="protein sequence ID" value="EEP68340.1"/>
    <property type="molecule type" value="Genomic_DNA"/>
</dbReference>
<reference evidence="1" key="1">
    <citation type="submission" date="2009-04" db="EMBL/GenBank/DDBJ databases">
        <authorList>
            <person name="Weinstock G."/>
            <person name="Sodergren E."/>
            <person name="Clifton S."/>
            <person name="Fulton L."/>
            <person name="Fulton B."/>
            <person name="Courtney L."/>
            <person name="Fronick C."/>
            <person name="Harrison M."/>
            <person name="Strong C."/>
            <person name="Farmer C."/>
            <person name="Delahaunty K."/>
            <person name="Markovic C."/>
            <person name="Hall O."/>
            <person name="Minx P."/>
            <person name="Tomlinson C."/>
            <person name="Mitreva M."/>
            <person name="Nelson J."/>
            <person name="Hou S."/>
            <person name="Wollam A."/>
            <person name="Pepin K.H."/>
            <person name="Johnson M."/>
            <person name="Bhonagiri V."/>
            <person name="Nash W.E."/>
            <person name="Warren W."/>
            <person name="Chinwalla A."/>
            <person name="Mardis E.R."/>
            <person name="Wilson R.K."/>
        </authorList>
    </citation>
    <scope>NUCLEOTIDE SEQUENCE [LARGE SCALE GENOMIC DNA]</scope>
    <source>
        <strain evidence="1">ATCC 51147</strain>
    </source>
</reference>
<evidence type="ECO:0000313" key="1">
    <source>
        <dbReference type="EMBL" id="EEP68340.1"/>
    </source>
</evidence>
<name>C4GHA2_9NEIS</name>
<dbReference type="HOGENOM" id="CLU_3169107_0_0_4"/>
<organism evidence="1 2">
    <name type="scientific">Kingella oralis ATCC 51147</name>
    <dbReference type="NCBI Taxonomy" id="629741"/>
    <lineage>
        <taxon>Bacteria</taxon>
        <taxon>Pseudomonadati</taxon>
        <taxon>Pseudomonadota</taxon>
        <taxon>Betaproteobacteria</taxon>
        <taxon>Neisseriales</taxon>
        <taxon>Neisseriaceae</taxon>
        <taxon>Kingella</taxon>
    </lineage>
</organism>
<protein>
    <submittedName>
        <fullName evidence="1">Uncharacterized protein</fullName>
    </submittedName>
</protein>
<accession>C4GHA2</accession>
<keyword evidence="2" id="KW-1185">Reference proteome</keyword>
<dbReference type="STRING" id="629741.GCWU000324_00234"/>
<dbReference type="AlphaFoldDB" id="C4GHA2"/>
<sequence length="47" mass="5338">MRFQAAFFNLNRPSLVYSISSAENQGLKNACHYSRLSLQFSGNLLSR</sequence>